<organism evidence="3 4">
    <name type="scientific">Brevibacillus invocatus</name>
    <dbReference type="NCBI Taxonomy" id="173959"/>
    <lineage>
        <taxon>Bacteria</taxon>
        <taxon>Bacillati</taxon>
        <taxon>Bacillota</taxon>
        <taxon>Bacilli</taxon>
        <taxon>Bacillales</taxon>
        <taxon>Paenibacillaceae</taxon>
        <taxon>Brevibacillus</taxon>
    </lineage>
</organism>
<evidence type="ECO:0000259" key="2">
    <source>
        <dbReference type="Pfam" id="PF04892"/>
    </source>
</evidence>
<sequence>MIYTGKSQRRYKVHRYGKLLHITLLIAVLVGLYISSSQPYADQDMRGKIAEMVDENKWEARFQDVTLQYGGREVSVEEKGTAGFIEFLMRKGIHFCTFAFLAYCWYSVLRYWMSFATALPWSAFLSLGTAVLDEWHQTFTPDRVGAVNDVLLDASGSLFMLACIVVSNIWQVRK</sequence>
<dbReference type="PIRSF" id="PIRSF019083">
    <property type="entry name" value="UCP019083_VanZ"/>
    <property type="match status" value="1"/>
</dbReference>
<feature type="transmembrane region" description="Helical" evidence="1">
    <location>
        <begin position="111"/>
        <end position="130"/>
    </location>
</feature>
<feature type="transmembrane region" description="Helical" evidence="1">
    <location>
        <begin position="16"/>
        <end position="35"/>
    </location>
</feature>
<dbReference type="Proteomes" id="UP000282028">
    <property type="component" value="Unassembled WGS sequence"/>
</dbReference>
<dbReference type="Pfam" id="PF04892">
    <property type="entry name" value="VanZ"/>
    <property type="match status" value="1"/>
</dbReference>
<accession>A0A3M8C5W5</accession>
<dbReference type="AlphaFoldDB" id="A0A3M8C5W5"/>
<name>A0A3M8C5W5_9BACL</name>
<dbReference type="EMBL" id="RHHR01000029">
    <property type="protein sequence ID" value="RNB71112.1"/>
    <property type="molecule type" value="Genomic_DNA"/>
</dbReference>
<feature type="transmembrane region" description="Helical" evidence="1">
    <location>
        <begin position="87"/>
        <end position="106"/>
    </location>
</feature>
<evidence type="ECO:0000313" key="4">
    <source>
        <dbReference type="Proteomes" id="UP000282028"/>
    </source>
</evidence>
<reference evidence="3 4" key="1">
    <citation type="submission" date="2018-10" db="EMBL/GenBank/DDBJ databases">
        <title>Phylogenomics of Brevibacillus.</title>
        <authorList>
            <person name="Dunlap C."/>
        </authorList>
    </citation>
    <scope>NUCLEOTIDE SEQUENCE [LARGE SCALE GENOMIC DNA]</scope>
    <source>
        <strain evidence="3 4">JCM 12215</strain>
    </source>
</reference>
<feature type="domain" description="VanZ-like" evidence="2">
    <location>
        <begin position="23"/>
        <end position="165"/>
    </location>
</feature>
<feature type="transmembrane region" description="Helical" evidence="1">
    <location>
        <begin position="150"/>
        <end position="170"/>
    </location>
</feature>
<proteinExistence type="predicted"/>
<protein>
    <submittedName>
        <fullName evidence="3">VanZ family protein</fullName>
    </submittedName>
</protein>
<dbReference type="InterPro" id="IPR006976">
    <property type="entry name" value="VanZ-like"/>
</dbReference>
<gene>
    <name evidence="3" type="ORF">EDM52_15630</name>
</gene>
<evidence type="ECO:0000313" key="3">
    <source>
        <dbReference type="EMBL" id="RNB71112.1"/>
    </source>
</evidence>
<keyword evidence="4" id="KW-1185">Reference proteome</keyword>
<keyword evidence="1" id="KW-0472">Membrane</keyword>
<dbReference type="OrthoDB" id="291892at2"/>
<comment type="caution">
    <text evidence="3">The sequence shown here is derived from an EMBL/GenBank/DDBJ whole genome shotgun (WGS) entry which is preliminary data.</text>
</comment>
<keyword evidence="1" id="KW-1133">Transmembrane helix</keyword>
<dbReference type="NCBIfam" id="NF037970">
    <property type="entry name" value="vanZ_1"/>
    <property type="match status" value="1"/>
</dbReference>
<dbReference type="InterPro" id="IPR016747">
    <property type="entry name" value="Phosphotransbutyrylase"/>
</dbReference>
<keyword evidence="1" id="KW-0812">Transmembrane</keyword>
<evidence type="ECO:0000256" key="1">
    <source>
        <dbReference type="SAM" id="Phobius"/>
    </source>
</evidence>